<evidence type="ECO:0000259" key="11">
    <source>
        <dbReference type="PROSITE" id="PS52015"/>
    </source>
</evidence>
<sequence length="203" mass="21961">MSQNSLFSRTSIMLTGALVTLGLFIFMAQLVKTDQVSSGTATVTPSFQITADIPEPLPPKKIVRIKPKPVVTKPPVITIPNGGDGDVTPIAEITPPVMPQVIEQYSQGPVNQDALPVVQVTPQYPIGAARDGKEGYVVLEFDISTLGSVTNVSVVDAKPKRVFNKSAVRAIKGWKYKPKVVEGNPVVQQKQQVRLDFTLEKAQ</sequence>
<keyword evidence="9" id="KW-0472">Membrane</keyword>
<dbReference type="GO" id="GO:0005886">
    <property type="term" value="C:plasma membrane"/>
    <property type="evidence" value="ECO:0007669"/>
    <property type="project" value="UniProtKB-SubCell"/>
</dbReference>
<dbReference type="eggNOG" id="COG0810">
    <property type="taxonomic scope" value="Bacteria"/>
</dbReference>
<keyword evidence="6" id="KW-0812">Transmembrane</keyword>
<dbReference type="InterPro" id="IPR006260">
    <property type="entry name" value="TonB/TolA_C"/>
</dbReference>
<dbReference type="RefSeq" id="WP_020914032.1">
    <property type="nucleotide sequence ID" value="NC_011566.1"/>
</dbReference>
<dbReference type="AlphaFoldDB" id="B8CSR5"/>
<comment type="similarity">
    <text evidence="2 10">Belongs to the TonB family.</text>
</comment>
<keyword evidence="4 10" id="KW-1003">Cell membrane</keyword>
<evidence type="ECO:0000256" key="9">
    <source>
        <dbReference type="ARBA" id="ARBA00023136"/>
    </source>
</evidence>
<keyword evidence="7 10" id="KW-0653">Protein transport</keyword>
<keyword evidence="10" id="KW-0735">Signal-anchor</keyword>
<dbReference type="GO" id="GO:0030288">
    <property type="term" value="C:outer membrane-bounded periplasmic space"/>
    <property type="evidence" value="ECO:0007669"/>
    <property type="project" value="InterPro"/>
</dbReference>
<dbReference type="STRING" id="225849.swp_4021"/>
<dbReference type="KEGG" id="swp:swp_4021"/>
<evidence type="ECO:0000256" key="10">
    <source>
        <dbReference type="RuleBase" id="RU362123"/>
    </source>
</evidence>
<dbReference type="SUPFAM" id="SSF74653">
    <property type="entry name" value="TolA/TonB C-terminal domain"/>
    <property type="match status" value="1"/>
</dbReference>
<dbReference type="GO" id="GO:0055085">
    <property type="term" value="P:transmembrane transport"/>
    <property type="evidence" value="ECO:0007669"/>
    <property type="project" value="InterPro"/>
</dbReference>
<evidence type="ECO:0000313" key="12">
    <source>
        <dbReference type="EMBL" id="ACJ30691.1"/>
    </source>
</evidence>
<accession>B8CSR5</accession>
<dbReference type="PANTHER" id="PTHR33446:SF14">
    <property type="entry name" value="PROTEIN TONB"/>
    <property type="match status" value="1"/>
</dbReference>
<reference evidence="12 13" key="1">
    <citation type="journal article" date="2008" name="PLoS ONE">
        <title>Environmental adaptation: genomic analysis of the piezotolerant and psychrotolerant deep-sea iron reducing bacterium Shewanella piezotolerans WP3.</title>
        <authorList>
            <person name="Wang F."/>
            <person name="Wang J."/>
            <person name="Jian H."/>
            <person name="Zhang B."/>
            <person name="Li S."/>
            <person name="Wang F."/>
            <person name="Zeng X."/>
            <person name="Gao L."/>
            <person name="Bartlett D.H."/>
            <person name="Yu J."/>
            <person name="Hu S."/>
            <person name="Xiao X."/>
        </authorList>
    </citation>
    <scope>NUCLEOTIDE SEQUENCE [LARGE SCALE GENOMIC DNA]</scope>
    <source>
        <strain evidence="13">WP3 / JCM 13877</strain>
    </source>
</reference>
<dbReference type="InterPro" id="IPR037682">
    <property type="entry name" value="TonB_C"/>
</dbReference>
<evidence type="ECO:0000256" key="3">
    <source>
        <dbReference type="ARBA" id="ARBA00022448"/>
    </source>
</evidence>
<dbReference type="Gene3D" id="3.30.1150.10">
    <property type="match status" value="1"/>
</dbReference>
<dbReference type="InterPro" id="IPR051045">
    <property type="entry name" value="TonB-dependent_transducer"/>
</dbReference>
<keyword evidence="5 10" id="KW-0997">Cell inner membrane</keyword>
<dbReference type="PROSITE" id="PS52015">
    <property type="entry name" value="TONB_CTD"/>
    <property type="match status" value="1"/>
</dbReference>
<evidence type="ECO:0000256" key="7">
    <source>
        <dbReference type="ARBA" id="ARBA00022927"/>
    </source>
</evidence>
<evidence type="ECO:0000313" key="13">
    <source>
        <dbReference type="Proteomes" id="UP000000753"/>
    </source>
</evidence>
<gene>
    <name evidence="12" type="ordered locus">swp_4021</name>
</gene>
<keyword evidence="13" id="KW-1185">Reference proteome</keyword>
<protein>
    <recommendedName>
        <fullName evidence="10">Protein TonB</fullName>
    </recommendedName>
</protein>
<comment type="subcellular location">
    <subcellularLocation>
        <location evidence="1 10">Cell inner membrane</location>
        <topology evidence="1 10">Single-pass membrane protein</topology>
        <orientation evidence="1 10">Periplasmic side</orientation>
    </subcellularLocation>
</comment>
<proteinExistence type="inferred from homology"/>
<dbReference type="OrthoDB" id="1628901at2"/>
<evidence type="ECO:0000256" key="2">
    <source>
        <dbReference type="ARBA" id="ARBA00006555"/>
    </source>
</evidence>
<dbReference type="HOGENOM" id="CLU_108529_1_0_6"/>
<dbReference type="NCBIfam" id="TIGR01352">
    <property type="entry name" value="tonB_Cterm"/>
    <property type="match status" value="1"/>
</dbReference>
<dbReference type="GO" id="GO:0031992">
    <property type="term" value="F:energy transducer activity"/>
    <property type="evidence" value="ECO:0007669"/>
    <property type="project" value="InterPro"/>
</dbReference>
<evidence type="ECO:0000256" key="5">
    <source>
        <dbReference type="ARBA" id="ARBA00022519"/>
    </source>
</evidence>
<evidence type="ECO:0000256" key="8">
    <source>
        <dbReference type="ARBA" id="ARBA00022989"/>
    </source>
</evidence>
<keyword evidence="3 10" id="KW-0813">Transport</keyword>
<evidence type="ECO:0000256" key="1">
    <source>
        <dbReference type="ARBA" id="ARBA00004383"/>
    </source>
</evidence>
<dbReference type="Pfam" id="PF03544">
    <property type="entry name" value="TonB_C"/>
    <property type="match status" value="1"/>
</dbReference>
<dbReference type="GO" id="GO:0015891">
    <property type="term" value="P:siderophore transport"/>
    <property type="evidence" value="ECO:0007669"/>
    <property type="project" value="InterPro"/>
</dbReference>
<keyword evidence="8" id="KW-1133">Transmembrane helix</keyword>
<evidence type="ECO:0000256" key="4">
    <source>
        <dbReference type="ARBA" id="ARBA00022475"/>
    </source>
</evidence>
<dbReference type="Proteomes" id="UP000000753">
    <property type="component" value="Chromosome"/>
</dbReference>
<comment type="function">
    <text evidence="10">Interacts with outer membrane receptor proteins that carry out high-affinity binding and energy dependent uptake into the periplasmic space of specific substrates. It could act to transduce energy from the cytoplasmic membrane to specific energy-requiring processes in the outer membrane, resulting in the release into the periplasm of ligands bound by these outer membrane proteins.</text>
</comment>
<dbReference type="InterPro" id="IPR003538">
    <property type="entry name" value="TonB"/>
</dbReference>
<dbReference type="GO" id="GO:0015031">
    <property type="term" value="P:protein transport"/>
    <property type="evidence" value="ECO:0007669"/>
    <property type="project" value="UniProtKB-UniRule"/>
</dbReference>
<dbReference type="PANTHER" id="PTHR33446">
    <property type="entry name" value="PROTEIN TONB-RELATED"/>
    <property type="match status" value="1"/>
</dbReference>
<evidence type="ECO:0000256" key="6">
    <source>
        <dbReference type="ARBA" id="ARBA00022692"/>
    </source>
</evidence>
<dbReference type="EMBL" id="CP000472">
    <property type="protein sequence ID" value="ACJ30691.1"/>
    <property type="molecule type" value="Genomic_DNA"/>
</dbReference>
<organism evidence="12 13">
    <name type="scientific">Shewanella piezotolerans (strain WP3 / JCM 13877)</name>
    <dbReference type="NCBI Taxonomy" id="225849"/>
    <lineage>
        <taxon>Bacteria</taxon>
        <taxon>Pseudomonadati</taxon>
        <taxon>Pseudomonadota</taxon>
        <taxon>Gammaproteobacteria</taxon>
        <taxon>Alteromonadales</taxon>
        <taxon>Shewanellaceae</taxon>
        <taxon>Shewanella</taxon>
    </lineage>
</organism>
<dbReference type="FunFam" id="3.30.1150.10:FF:000006">
    <property type="entry name" value="Protein TonB"/>
    <property type="match status" value="1"/>
</dbReference>
<feature type="domain" description="TonB C-terminal" evidence="11">
    <location>
        <begin position="109"/>
        <end position="203"/>
    </location>
</feature>
<dbReference type="PRINTS" id="PR01374">
    <property type="entry name" value="TONBPROTEIN"/>
</dbReference>
<name>B8CSR5_SHEPW</name>